<evidence type="ECO:0000256" key="1">
    <source>
        <dbReference type="ARBA" id="ARBA00001164"/>
    </source>
</evidence>
<evidence type="ECO:0000256" key="6">
    <source>
        <dbReference type="ARBA" id="ARBA00022822"/>
    </source>
</evidence>
<gene>
    <name evidence="10" type="ORF">JL102_14270</name>
</gene>
<name>A0A937JZD7_9BACT</name>
<keyword evidence="6" id="KW-0822">Tryptophan biosynthesis</keyword>
<dbReference type="Proteomes" id="UP000659388">
    <property type="component" value="Unassembled WGS sequence"/>
</dbReference>
<reference evidence="10" key="1">
    <citation type="submission" date="2021-01" db="EMBL/GenBank/DDBJ databases">
        <title>Fulvivirga kasyanovii gen. nov., sp nov., a novel member of the phylum Bacteroidetes isolated from seawater in a mussel farm.</title>
        <authorList>
            <person name="Zhao L.-H."/>
            <person name="Wang Z.-J."/>
        </authorList>
    </citation>
    <scope>NUCLEOTIDE SEQUENCE</scope>
    <source>
        <strain evidence="10">2943</strain>
    </source>
</reference>
<protein>
    <recommendedName>
        <fullName evidence="4">N-(5'-phosphoribosyl)anthranilate isomerase</fullName>
        <ecNumber evidence="3">5.3.1.24</ecNumber>
    </recommendedName>
</protein>
<sequence>MALKTFVKVSSVNNLSDARYCAGMEVNQIGFSLEEGTESYISPEKFSELTEWLSGVEYVGEFENSSTQKIQETINQYNVSFVQINNPEQAKELNSESFSLILSISVKDLPHIDPNLPVVYLLVSGETDEWSEKELDLIFQHKDNYKILLSSGVNESNIEQLLEKTKAAGIALQGGNELRPGYKDYDELADILESLEIDDLA</sequence>
<evidence type="ECO:0000256" key="2">
    <source>
        <dbReference type="ARBA" id="ARBA00004664"/>
    </source>
</evidence>
<organism evidence="10 11">
    <name type="scientific">Fulvivirga sediminis</name>
    <dbReference type="NCBI Taxonomy" id="2803949"/>
    <lineage>
        <taxon>Bacteria</taxon>
        <taxon>Pseudomonadati</taxon>
        <taxon>Bacteroidota</taxon>
        <taxon>Cytophagia</taxon>
        <taxon>Cytophagales</taxon>
        <taxon>Fulvivirgaceae</taxon>
        <taxon>Fulvivirga</taxon>
    </lineage>
</organism>
<dbReference type="PANTHER" id="PTHR42894:SF1">
    <property type="entry name" value="N-(5'-PHOSPHORIBOSYL)ANTHRANILATE ISOMERASE"/>
    <property type="match status" value="1"/>
</dbReference>
<evidence type="ECO:0000256" key="5">
    <source>
        <dbReference type="ARBA" id="ARBA00022605"/>
    </source>
</evidence>
<evidence type="ECO:0000259" key="9">
    <source>
        <dbReference type="Pfam" id="PF00697"/>
    </source>
</evidence>
<comment type="caution">
    <text evidence="10">The sequence shown here is derived from an EMBL/GenBank/DDBJ whole genome shotgun (WGS) entry which is preliminary data.</text>
</comment>
<dbReference type="SUPFAM" id="SSF51366">
    <property type="entry name" value="Ribulose-phoshate binding barrel"/>
    <property type="match status" value="1"/>
</dbReference>
<evidence type="ECO:0000313" key="11">
    <source>
        <dbReference type="Proteomes" id="UP000659388"/>
    </source>
</evidence>
<keyword evidence="5" id="KW-0028">Amino-acid biosynthesis</keyword>
<evidence type="ECO:0000256" key="7">
    <source>
        <dbReference type="ARBA" id="ARBA00023141"/>
    </source>
</evidence>
<dbReference type="RefSeq" id="WP_202245088.1">
    <property type="nucleotide sequence ID" value="NZ_JAESIY010000007.1"/>
</dbReference>
<keyword evidence="8 10" id="KW-0413">Isomerase</keyword>
<feature type="domain" description="N-(5'phosphoribosyl) anthranilate isomerase (PRAI)" evidence="9">
    <location>
        <begin position="9"/>
        <end position="193"/>
    </location>
</feature>
<dbReference type="InterPro" id="IPR011060">
    <property type="entry name" value="RibuloseP-bd_barrel"/>
</dbReference>
<dbReference type="GO" id="GO:0000162">
    <property type="term" value="P:L-tryptophan biosynthetic process"/>
    <property type="evidence" value="ECO:0007669"/>
    <property type="project" value="UniProtKB-KW"/>
</dbReference>
<dbReference type="InterPro" id="IPR001240">
    <property type="entry name" value="PRAI_dom"/>
</dbReference>
<dbReference type="EC" id="5.3.1.24" evidence="3"/>
<dbReference type="PANTHER" id="PTHR42894">
    <property type="entry name" value="N-(5'-PHOSPHORIBOSYL)ANTHRANILATE ISOMERASE"/>
    <property type="match status" value="1"/>
</dbReference>
<dbReference type="InterPro" id="IPR013785">
    <property type="entry name" value="Aldolase_TIM"/>
</dbReference>
<keyword evidence="11" id="KW-1185">Reference proteome</keyword>
<comment type="pathway">
    <text evidence="2">Amino-acid biosynthesis; L-tryptophan biosynthesis; L-tryptophan from chorismate: step 3/5.</text>
</comment>
<proteinExistence type="predicted"/>
<accession>A0A937JZD7</accession>
<evidence type="ECO:0000313" key="10">
    <source>
        <dbReference type="EMBL" id="MBL3657308.1"/>
    </source>
</evidence>
<evidence type="ECO:0000256" key="3">
    <source>
        <dbReference type="ARBA" id="ARBA00012572"/>
    </source>
</evidence>
<keyword evidence="7" id="KW-0057">Aromatic amino acid biosynthesis</keyword>
<dbReference type="EMBL" id="JAESIY010000007">
    <property type="protein sequence ID" value="MBL3657308.1"/>
    <property type="molecule type" value="Genomic_DNA"/>
</dbReference>
<dbReference type="Gene3D" id="3.20.20.70">
    <property type="entry name" value="Aldolase class I"/>
    <property type="match status" value="1"/>
</dbReference>
<dbReference type="Pfam" id="PF00697">
    <property type="entry name" value="PRAI"/>
    <property type="match status" value="1"/>
</dbReference>
<dbReference type="GO" id="GO:0004640">
    <property type="term" value="F:phosphoribosylanthranilate isomerase activity"/>
    <property type="evidence" value="ECO:0007669"/>
    <property type="project" value="UniProtKB-EC"/>
</dbReference>
<evidence type="ECO:0000256" key="4">
    <source>
        <dbReference type="ARBA" id="ARBA00022272"/>
    </source>
</evidence>
<comment type="catalytic activity">
    <reaction evidence="1">
        <text>N-(5-phospho-beta-D-ribosyl)anthranilate = 1-(2-carboxyphenylamino)-1-deoxy-D-ribulose 5-phosphate</text>
        <dbReference type="Rhea" id="RHEA:21540"/>
        <dbReference type="ChEBI" id="CHEBI:18277"/>
        <dbReference type="ChEBI" id="CHEBI:58613"/>
        <dbReference type="EC" id="5.3.1.24"/>
    </reaction>
</comment>
<dbReference type="AlphaFoldDB" id="A0A937JZD7"/>
<evidence type="ECO:0000256" key="8">
    <source>
        <dbReference type="ARBA" id="ARBA00023235"/>
    </source>
</evidence>
<dbReference type="InterPro" id="IPR044643">
    <property type="entry name" value="TrpF_fam"/>
</dbReference>